<dbReference type="RefSeq" id="WP_000134166.1">
    <property type="nucleotide sequence ID" value="NZ_ANDB01000022.1"/>
</dbReference>
<evidence type="ECO:0000313" key="2">
    <source>
        <dbReference type="Proteomes" id="UP000015267"/>
    </source>
</evidence>
<accession>A0AAV3JMH8</accession>
<name>A0AAV3JMH8_STRAG</name>
<dbReference type="Proteomes" id="UP000015267">
    <property type="component" value="Unassembled WGS sequence"/>
</dbReference>
<evidence type="ECO:0000313" key="1">
    <source>
        <dbReference type="EMBL" id="EPW15461.1"/>
    </source>
</evidence>
<proteinExistence type="predicted"/>
<organism evidence="1 2">
    <name type="scientific">Streptococcus agalactiae CCUG 29376</name>
    <dbReference type="NCBI Taxonomy" id="1105255"/>
    <lineage>
        <taxon>Bacteria</taxon>
        <taxon>Bacillati</taxon>
        <taxon>Bacillota</taxon>
        <taxon>Bacilli</taxon>
        <taxon>Lactobacillales</taxon>
        <taxon>Streptococcaceae</taxon>
        <taxon>Streptococcus</taxon>
    </lineage>
</organism>
<protein>
    <submittedName>
        <fullName evidence="1">Uncharacterized protein</fullName>
    </submittedName>
</protein>
<gene>
    <name evidence="1" type="ORF">SAG0055_03095</name>
</gene>
<dbReference type="EMBL" id="ANDB01000022">
    <property type="protein sequence ID" value="EPW15461.1"/>
    <property type="molecule type" value="Genomic_DNA"/>
</dbReference>
<sequence length="108" mass="13011">MTEEQEYKQYIYNNLIIQICESLNICSREFFIIKYNLSLDEINHINNVFKEIVTKNILDYTIFKNKIQEGIPRFNSDDVFQTLLESYKSHQPIAQKIKKILQMVCKLW</sequence>
<dbReference type="AlphaFoldDB" id="A0AAV3JMH8"/>
<reference evidence="1 2" key="1">
    <citation type="submission" date="2012-10" db="EMBL/GenBank/DDBJ databases">
        <authorList>
            <person name="Zadoks R.N."/>
            <person name="Moroni P."/>
            <person name="Richards V.P."/>
            <person name="Durkin S.A.S."/>
            <person name="Kim M."/>
            <person name="Pavinski Bitar P.D."/>
            <person name="Stanhope M.J."/>
            <person name="Town C.D."/>
            <person name="Venter J.C."/>
        </authorList>
    </citation>
    <scope>NUCLEOTIDE SEQUENCE [LARGE SCALE GENOMIC DNA]</scope>
    <source>
        <strain evidence="1 2">CCUG 29376</strain>
    </source>
</reference>
<comment type="caution">
    <text evidence="1">The sequence shown here is derived from an EMBL/GenBank/DDBJ whole genome shotgun (WGS) entry which is preliminary data.</text>
</comment>